<gene>
    <name evidence="4" type="ORF">B9O19_01247</name>
</gene>
<dbReference type="PANTHER" id="PTHR35936:SF34">
    <property type="entry name" value="ABC TRANSPORTER EXTRACELLULAR-BINDING PROTEIN YCKB-RELATED"/>
    <property type="match status" value="1"/>
</dbReference>
<keyword evidence="1 2" id="KW-0732">Signal</keyword>
<dbReference type="OrthoDB" id="9775197at2"/>
<evidence type="ECO:0000256" key="2">
    <source>
        <dbReference type="SAM" id="SignalP"/>
    </source>
</evidence>
<dbReference type="PROSITE" id="PS51257">
    <property type="entry name" value="PROKAR_LIPOPROTEIN"/>
    <property type="match status" value="1"/>
</dbReference>
<dbReference type="SMART" id="SM00062">
    <property type="entry name" value="PBPb"/>
    <property type="match status" value="1"/>
</dbReference>
<dbReference type="Proteomes" id="UP000235589">
    <property type="component" value="Chromosome"/>
</dbReference>
<evidence type="ECO:0000259" key="3">
    <source>
        <dbReference type="SMART" id="SM00062"/>
    </source>
</evidence>
<dbReference type="CDD" id="cd00996">
    <property type="entry name" value="PBP2_AatB_like"/>
    <property type="match status" value="1"/>
</dbReference>
<dbReference type="KEGG" id="mpec:B9O19_01247"/>
<keyword evidence="5" id="KW-1185">Reference proteome</keyword>
<name>A0A2K9P442_9FIRM</name>
<evidence type="ECO:0000313" key="4">
    <source>
        <dbReference type="EMBL" id="AUO19408.1"/>
    </source>
</evidence>
<accession>A0A2K9P442</accession>
<dbReference type="Pfam" id="PF00497">
    <property type="entry name" value="SBP_bac_3"/>
    <property type="match status" value="1"/>
</dbReference>
<dbReference type="EMBL" id="CP020991">
    <property type="protein sequence ID" value="AUO19408.1"/>
    <property type="molecule type" value="Genomic_DNA"/>
</dbReference>
<dbReference type="InterPro" id="IPR001638">
    <property type="entry name" value="Solute-binding_3/MltF_N"/>
</dbReference>
<dbReference type="AlphaFoldDB" id="A0A2K9P442"/>
<evidence type="ECO:0000256" key="1">
    <source>
        <dbReference type="ARBA" id="ARBA00022729"/>
    </source>
</evidence>
<dbReference type="SUPFAM" id="SSF53850">
    <property type="entry name" value="Periplasmic binding protein-like II"/>
    <property type="match status" value="1"/>
</dbReference>
<feature type="domain" description="Solute-binding protein family 3/N-terminal" evidence="3">
    <location>
        <begin position="38"/>
        <end position="262"/>
    </location>
</feature>
<dbReference type="PANTHER" id="PTHR35936">
    <property type="entry name" value="MEMBRANE-BOUND LYTIC MUREIN TRANSGLYCOSYLASE F"/>
    <property type="match status" value="1"/>
</dbReference>
<protein>
    <submittedName>
        <fullName evidence="4">L-cystine-binding protein FliY</fullName>
    </submittedName>
</protein>
<sequence>MKLKKLVAFILAGVMAAALLSACGNSPSGNQQDAAKTTFTVGFDQDFPPYGYVGDDGQFTGFDIEMATECAKRMGLEIKLQPVDWDSKDLELSSGSIDCIWNGFTMTGREDDYTWTEPYMDNSQVFVVKKDSGITKVADLKDKVVTAQADSAALNALNDEEHADTKALFSKLLTCQQYNSAFMDLEAGAVDSVAMDIGVAKYQIQGKEDQYVILDEPILEEQYGVGFFKGNTELRDKVQNTLKEMVKDGFFAELSDKYFGYDVCILKAD</sequence>
<feature type="signal peptide" evidence="2">
    <location>
        <begin position="1"/>
        <end position="21"/>
    </location>
</feature>
<reference evidence="4 5" key="1">
    <citation type="submission" date="2017-04" db="EMBL/GenBank/DDBJ databases">
        <title>Monoglobus pectinilyticus 14 draft genome.</title>
        <authorList>
            <person name="Kim C."/>
            <person name="Rosendale D.I."/>
            <person name="Kelly W.J."/>
            <person name="Tannock G.W."/>
            <person name="Patchett M.L."/>
            <person name="Jordens J.Z."/>
        </authorList>
    </citation>
    <scope>NUCLEOTIDE SEQUENCE [LARGE SCALE GENOMIC DNA]</scope>
    <source>
        <strain evidence="4 5">14</strain>
    </source>
</reference>
<feature type="chain" id="PRO_5039209832" evidence="2">
    <location>
        <begin position="22"/>
        <end position="269"/>
    </location>
</feature>
<evidence type="ECO:0000313" key="5">
    <source>
        <dbReference type="Proteomes" id="UP000235589"/>
    </source>
</evidence>
<dbReference type="Gene3D" id="3.40.190.10">
    <property type="entry name" value="Periplasmic binding protein-like II"/>
    <property type="match status" value="2"/>
</dbReference>
<organism evidence="4 5">
    <name type="scientific">Monoglobus pectinilyticus</name>
    <dbReference type="NCBI Taxonomy" id="1981510"/>
    <lineage>
        <taxon>Bacteria</taxon>
        <taxon>Bacillati</taxon>
        <taxon>Bacillota</taxon>
        <taxon>Clostridia</taxon>
        <taxon>Monoglobales</taxon>
        <taxon>Monoglobaceae</taxon>
        <taxon>Monoglobus</taxon>
    </lineage>
</organism>
<proteinExistence type="predicted"/>